<sequence length="253" mass="30474">MSYFTSWDVNVFLCFLTLGLPWDLARGMVAKMKKIHEDYSQEKTRDWYCSLDHYKIYSKNWHRPNEAIREFKLAWRWRCPEVRRDIIYRMIMFQDYDFIQRLKYDFDPFNGRYRIDSDKEKPKKGRYHSSYGLWDVWSAWNNYHDVESLGRHVHSIINGGDGILKVDRRQYVANWYKNIHEGRYFLFFQENNLTGYGRRKSKDISISEKVKRFGSIHNIGPYEQVAEDLLVLDGPGLGKRGSKIEHIDDLFLN</sequence>
<accession>A0A6C0FB84</accession>
<evidence type="ECO:0000313" key="1">
    <source>
        <dbReference type="EMBL" id="QHT38938.1"/>
    </source>
</evidence>
<reference evidence="1" key="1">
    <citation type="journal article" date="2020" name="Nature">
        <title>Giant virus diversity and host interactions through global metagenomics.</title>
        <authorList>
            <person name="Schulz F."/>
            <person name="Roux S."/>
            <person name="Paez-Espino D."/>
            <person name="Jungbluth S."/>
            <person name="Walsh D.A."/>
            <person name="Denef V.J."/>
            <person name="McMahon K.D."/>
            <person name="Konstantinidis K.T."/>
            <person name="Eloe-Fadrosh E.A."/>
            <person name="Kyrpides N.C."/>
            <person name="Woyke T."/>
        </authorList>
    </citation>
    <scope>NUCLEOTIDE SEQUENCE</scope>
    <source>
        <strain evidence="1">GVMAG-S-ERX556126-94</strain>
    </source>
</reference>
<organism evidence="1">
    <name type="scientific">viral metagenome</name>
    <dbReference type="NCBI Taxonomy" id="1070528"/>
    <lineage>
        <taxon>unclassified sequences</taxon>
        <taxon>metagenomes</taxon>
        <taxon>organismal metagenomes</taxon>
    </lineage>
</organism>
<dbReference type="EMBL" id="MN738838">
    <property type="protein sequence ID" value="QHT38938.1"/>
    <property type="molecule type" value="Genomic_DNA"/>
</dbReference>
<proteinExistence type="predicted"/>
<protein>
    <submittedName>
        <fullName evidence="1">Uncharacterized protein</fullName>
    </submittedName>
</protein>
<dbReference type="AlphaFoldDB" id="A0A6C0FB84"/>
<name>A0A6C0FB84_9ZZZZ</name>